<feature type="compositionally biased region" description="Basic and acidic residues" evidence="1">
    <location>
        <begin position="64"/>
        <end position="77"/>
    </location>
</feature>
<feature type="region of interest" description="Disordered" evidence="1">
    <location>
        <begin position="64"/>
        <end position="93"/>
    </location>
</feature>
<evidence type="ECO:0000313" key="2">
    <source>
        <dbReference type="EMBL" id="EAT80892.1"/>
    </source>
</evidence>
<dbReference type="EMBL" id="CH445344">
    <property type="protein sequence ID" value="EAT80892.1"/>
    <property type="molecule type" value="Genomic_DNA"/>
</dbReference>
<organism evidence="2 3">
    <name type="scientific">Phaeosphaeria nodorum (strain SN15 / ATCC MYA-4574 / FGSC 10173)</name>
    <name type="common">Glume blotch fungus</name>
    <name type="synonym">Parastagonospora nodorum</name>
    <dbReference type="NCBI Taxonomy" id="321614"/>
    <lineage>
        <taxon>Eukaryota</taxon>
        <taxon>Fungi</taxon>
        <taxon>Dikarya</taxon>
        <taxon>Ascomycota</taxon>
        <taxon>Pezizomycotina</taxon>
        <taxon>Dothideomycetes</taxon>
        <taxon>Pleosporomycetidae</taxon>
        <taxon>Pleosporales</taxon>
        <taxon>Pleosporineae</taxon>
        <taxon>Phaeosphaeriaceae</taxon>
        <taxon>Parastagonospora</taxon>
    </lineage>
</organism>
<sequence>MFSVAGIETLAGGDTGSEPYKGKKGAERWQKMRENVIKEWETEQTKEVETATVQPDKSAVVRVDANEEHHREEKDIKSGSSKMQKLKEKLFRH</sequence>
<name>Q0U8R6_PHANO</name>
<dbReference type="GeneID" id="5978993"/>
<protein>
    <submittedName>
        <fullName evidence="2">Uncharacterized protein</fullName>
    </submittedName>
</protein>
<dbReference type="KEGG" id="pno:SNOG_11848"/>
<feature type="region of interest" description="Disordered" evidence="1">
    <location>
        <begin position="1"/>
        <end position="27"/>
    </location>
</feature>
<gene>
    <name evidence="2" type="ORF">SNOG_11848</name>
</gene>
<accession>Q0U8R6</accession>
<dbReference type="RefSeq" id="XP_001802085.1">
    <property type="nucleotide sequence ID" value="XM_001802033.1"/>
</dbReference>
<reference evidence="3" key="1">
    <citation type="journal article" date="2007" name="Plant Cell">
        <title>Dothideomycete-plant interactions illuminated by genome sequencing and EST analysis of the wheat pathogen Stagonospora nodorum.</title>
        <authorList>
            <person name="Hane J.K."/>
            <person name="Lowe R.G."/>
            <person name="Solomon P.S."/>
            <person name="Tan K.C."/>
            <person name="Schoch C.L."/>
            <person name="Spatafora J.W."/>
            <person name="Crous P.W."/>
            <person name="Kodira C."/>
            <person name="Birren B.W."/>
            <person name="Galagan J.E."/>
            <person name="Torriani S.F."/>
            <person name="McDonald B.A."/>
            <person name="Oliver R.P."/>
        </authorList>
    </citation>
    <scope>NUCLEOTIDE SEQUENCE [LARGE SCALE GENOMIC DNA]</scope>
    <source>
        <strain evidence="3">SN15 / ATCC MYA-4574 / FGSC 10173</strain>
    </source>
</reference>
<evidence type="ECO:0000313" key="3">
    <source>
        <dbReference type="Proteomes" id="UP000001055"/>
    </source>
</evidence>
<evidence type="ECO:0000256" key="1">
    <source>
        <dbReference type="SAM" id="MobiDB-lite"/>
    </source>
</evidence>
<proteinExistence type="predicted"/>
<dbReference type="Proteomes" id="UP000001055">
    <property type="component" value="Unassembled WGS sequence"/>
</dbReference>
<dbReference type="InParanoid" id="Q0U8R6"/>
<dbReference type="AlphaFoldDB" id="Q0U8R6"/>